<keyword evidence="1" id="KW-0472">Membrane</keyword>
<dbReference type="Gene3D" id="2.160.20.10">
    <property type="entry name" value="Single-stranded right-handed beta-helix, Pectin lyase-like"/>
    <property type="match status" value="1"/>
</dbReference>
<evidence type="ECO:0000313" key="2">
    <source>
        <dbReference type="EMBL" id="PCK29570.1"/>
    </source>
</evidence>
<feature type="transmembrane region" description="Helical" evidence="1">
    <location>
        <begin position="12"/>
        <end position="33"/>
    </location>
</feature>
<sequence>MNLIGCLSTKVLNLKLIYTLIFFNCIILSFPTFSLSFGKLSESDLTNRNVEVLASADGAAKLLFLAPVNAHGVSYNRFPNFSTEEELAIMNLDDSGTAAKVIIVRAPEITLAHKIKVVGAPADLLFIADRKVTCNNCEFIESPRILLAATKTSVSATSRQVGDLTASGSVYIRNLKAPGALSVDVVANRTNINGMTTNLTAKRHPRGGYEVSDSGGVVIGSGGINLFNGNVTVNYENQKLVNASASSYPVELANTIKAAAINISSTSQIKINANAKLDTRSELLSTANYQGNFQPIIEGIRINYFGTQSAITNQGELHSDNDIELNSLGVITNVGVVSGKDVQLVAGGVLRNEGANKTLIKALDELKITAQQVTNFNSARIRGERISIAAEKSVINKWGGSIIGRYIDMHSQTSIIRNGSRYSYNPDSEESDSLTLEQLTKQDTFDIGFSHANEQFDGNRVKSSAALIFGSRITISAKRFENINPYFVWRKSKADWQEGIPLDANQARQVGVYAEKSLEIDAPEYLLNASAIMGVNEDGGVMRLHSNLIDNERYKVHSSVDIVTEGVDKKLSASLLFYSPPGFIYSFGRFESKGRTGFLNNTGFFQVFGDAHFDFPNGSVKSIGIELSDEQRTKMIKKVNPLYEKCMDKVIIESLLLDPEICGSKMIYVPDTKVKITNVKQRETLFHIAGNVMANQAKLILENYDAVEEVKTLAFKNYVEDYFNKHNGTLVEISKISENKQTGEVQIKAEYKEQICQKEKRDEVAHPVDNPITCGYVTPTKTINLSYQQAWEQLKRYVDKMNQEIQNWIDQAEQWWNS</sequence>
<dbReference type="SUPFAM" id="SSF51126">
    <property type="entry name" value="Pectin lyase-like"/>
    <property type="match status" value="1"/>
</dbReference>
<comment type="caution">
    <text evidence="2">The sequence shown here is derived from an EMBL/GenBank/DDBJ whole genome shotgun (WGS) entry which is preliminary data.</text>
</comment>
<evidence type="ECO:0008006" key="4">
    <source>
        <dbReference type="Google" id="ProtNLM"/>
    </source>
</evidence>
<keyword evidence="3" id="KW-1185">Reference proteome</keyword>
<evidence type="ECO:0000256" key="1">
    <source>
        <dbReference type="SAM" id="Phobius"/>
    </source>
</evidence>
<accession>A0A2A5JJE4</accession>
<proteinExistence type="predicted"/>
<dbReference type="OrthoDB" id="6315803at2"/>
<name>A0A2A5JJE4_PSEO7</name>
<dbReference type="Proteomes" id="UP000228621">
    <property type="component" value="Unassembled WGS sequence"/>
</dbReference>
<dbReference type="InterPro" id="IPR012334">
    <property type="entry name" value="Pectin_lyas_fold"/>
</dbReference>
<protein>
    <recommendedName>
        <fullName evidence="4">Filamentous haemagglutinin FhaB/tRNA nuclease CdiA-like TPS domain-containing protein</fullName>
    </recommendedName>
</protein>
<dbReference type="AlphaFoldDB" id="A0A2A5JJE4"/>
<keyword evidence="1" id="KW-1133">Transmembrane helix</keyword>
<gene>
    <name evidence="2" type="ORF">CEX98_22125</name>
</gene>
<evidence type="ECO:0000313" key="3">
    <source>
        <dbReference type="Proteomes" id="UP000228621"/>
    </source>
</evidence>
<dbReference type="EMBL" id="NKHF01000151">
    <property type="protein sequence ID" value="PCK29570.1"/>
    <property type="molecule type" value="Genomic_DNA"/>
</dbReference>
<dbReference type="InterPro" id="IPR011050">
    <property type="entry name" value="Pectin_lyase_fold/virulence"/>
</dbReference>
<reference evidence="3" key="1">
    <citation type="journal article" date="2019" name="Genome Announc.">
        <title>Draft Genome Sequence of Pseudoalteromonas piscicida Strain 36Y ROTHPW, an Hypersaline Seawater Isolate from the South Coast of Sonora, Mexico.</title>
        <authorList>
            <person name="Sanchez-Diaz R."/>
            <person name="Molina-Garza Z.J."/>
            <person name="Cruz-Suarez L.E."/>
            <person name="Selvin J."/>
            <person name="Kiran G.S."/>
            <person name="Ibarra-Gamez J.C."/>
            <person name="Gomez-Gil B."/>
            <person name="Galaviz-Silva L."/>
        </authorList>
    </citation>
    <scope>NUCLEOTIDE SEQUENCE [LARGE SCALE GENOMIC DNA]</scope>
    <source>
        <strain evidence="3">36Y_RITHPW</strain>
    </source>
</reference>
<organism evidence="2 3">
    <name type="scientific">Pseudoalteromonas piscicida</name>
    <dbReference type="NCBI Taxonomy" id="43662"/>
    <lineage>
        <taxon>Bacteria</taxon>
        <taxon>Pseudomonadati</taxon>
        <taxon>Pseudomonadota</taxon>
        <taxon>Gammaproteobacteria</taxon>
        <taxon>Alteromonadales</taxon>
        <taxon>Pseudoalteromonadaceae</taxon>
        <taxon>Pseudoalteromonas</taxon>
    </lineage>
</organism>
<keyword evidence="1" id="KW-0812">Transmembrane</keyword>